<reference evidence="7" key="1">
    <citation type="journal article" date="2019" name="Int. J. Syst. Evol. Microbiol.">
        <title>The Global Catalogue of Microorganisms (GCM) 10K type strain sequencing project: providing services to taxonomists for standard genome sequencing and annotation.</title>
        <authorList>
            <consortium name="The Broad Institute Genomics Platform"/>
            <consortium name="The Broad Institute Genome Sequencing Center for Infectious Disease"/>
            <person name="Wu L."/>
            <person name="Ma J."/>
        </authorList>
    </citation>
    <scope>NUCLEOTIDE SEQUENCE [LARGE SCALE GENOMIC DNA]</scope>
    <source>
        <strain evidence="7">CCM 8896</strain>
    </source>
</reference>
<dbReference type="EMBL" id="JBHTOP010000006">
    <property type="protein sequence ID" value="MFD1671305.1"/>
    <property type="molecule type" value="Genomic_DNA"/>
</dbReference>
<dbReference type="InterPro" id="IPR037094">
    <property type="entry name" value="Glyco_hydro_38_cen_sf"/>
</dbReference>
<sequence length="1041" mass="120244">MDMFFTQEKIQKRVQELEPYRYQNKRPIPNWRMYFDNTKQVNYPPKAVAWQAVEPGYEWRGLDQYIWLTADFEVPDQDNTILLFDLGLPSNLHQTGFEGLLFINDVPYQGIDANHKEVILDKKWQHQKITLAIKLWTGLYGRHGDPNQEIINKFQMAASAHLDRSVDNLYFTARNMVDTVAILAKDSSDRVEMLNTLDRGFQLIDWQVPGSEDFYLSCKKADALLTDYLTHTVKGTKASVTAIGHTHIDLAWLWRLKHTHEKAARSFSTVLRLMEQYLDYVFLQSTPQIYQFIKADYPEIYAQIKARIQEGRWEVDGGMWLEADCNMPSGESLVRQILYGTEFMAKEFHKKPHYLWLPDVFGYSWALPQILKKSGLTTFMTTKISWNEYNRMPHDTFMWRGIDGTEILTHFITTPDPGKMAENPDSWFYTYNGLMTPSSVKGIYDAYSDKIFNENLLLAYGYGDGGGGVSRDMLESRRKLDQIPGLPHVKTATANAFFDKLHDTVAKTDRYVPTWDGELYLEFHRGTYTSQAYMKKMNRKLELKLRELEFQTIFNGNFPKALLHQAWTIVLRNQFHDIIPGSAIHEVYEDAHHEYDQALEIIQKIQATLTSKTAASEAETTYTLWNSAGWARSETVFISEQRVGHFTDVKGQALTSVKKATGYQVFVPEIPGLGTKKIKFTPVKLVNATQEAPVATISENTVTTNNYKITWNDQGQLTEIYDRQNQRQVLTEHGLGNVFEIFEDKPRDYDAWNIDAYYIQKKQILNATQIKVVENTALQAVINFEFTYLNSKIQQSMILYRDSRRIDFKTKVLWQERQKLLKTAFEANIRATEARYQIQFGNLTRTTTWNTSWDWAKFETVGHQWADLSEHNYGVALLNDSKYGYAIKDQQLTLTLLKGAVSPDPTADIGTHEFTYSLLPHAGDFVTGAVEQNAWALNQPITVSKNELAEKEAVLFEMPKTQVLAVDAIKQGENDETMILRLHDHTGGQRKVTLTPKFKFKEWAEVNLMEEDTEETVWQDTPVVTLTLAPYEVKTIQFRFK</sequence>
<gene>
    <name evidence="6" type="ORF">ACFQ5M_04270</name>
</gene>
<dbReference type="InterPro" id="IPR011682">
    <property type="entry name" value="Glyco_hydro_38_C"/>
</dbReference>
<dbReference type="SUPFAM" id="SSF88688">
    <property type="entry name" value="Families 57/38 glycoside transferase middle domain"/>
    <property type="match status" value="1"/>
</dbReference>
<keyword evidence="7" id="KW-1185">Reference proteome</keyword>
<comment type="similarity">
    <text evidence="1">Belongs to the glycosyl hydrolase 38 family.</text>
</comment>
<dbReference type="InterPro" id="IPR000602">
    <property type="entry name" value="Glyco_hydro_38_N"/>
</dbReference>
<comment type="caution">
    <text evidence="6">The sequence shown here is derived from an EMBL/GenBank/DDBJ whole genome shotgun (WGS) entry which is preliminary data.</text>
</comment>
<dbReference type="SMART" id="SM00872">
    <property type="entry name" value="Alpha-mann_mid"/>
    <property type="match status" value="1"/>
</dbReference>
<evidence type="ECO:0000256" key="1">
    <source>
        <dbReference type="ARBA" id="ARBA00009792"/>
    </source>
</evidence>
<dbReference type="Pfam" id="PF01074">
    <property type="entry name" value="Glyco_hydro_38N"/>
    <property type="match status" value="1"/>
</dbReference>
<dbReference type="Gene3D" id="1.20.1270.50">
    <property type="entry name" value="Glycoside hydrolase family 38, central domain"/>
    <property type="match status" value="1"/>
</dbReference>
<keyword evidence="3" id="KW-0378">Hydrolase</keyword>
<proteinExistence type="inferred from homology"/>
<keyword evidence="4" id="KW-0326">Glycosidase</keyword>
<dbReference type="InterPro" id="IPR015341">
    <property type="entry name" value="Glyco_hydro_38_cen"/>
</dbReference>
<evidence type="ECO:0000313" key="6">
    <source>
        <dbReference type="EMBL" id="MFD1671305.1"/>
    </source>
</evidence>
<evidence type="ECO:0000313" key="7">
    <source>
        <dbReference type="Proteomes" id="UP001597267"/>
    </source>
</evidence>
<dbReference type="InterPro" id="IPR027291">
    <property type="entry name" value="Glyco_hydro_38_N_sf"/>
</dbReference>
<dbReference type="InterPro" id="IPR011330">
    <property type="entry name" value="Glyco_hydro/deAcase_b/a-brl"/>
</dbReference>
<dbReference type="InterPro" id="IPR041147">
    <property type="entry name" value="GH38_C"/>
</dbReference>
<dbReference type="Pfam" id="PF17677">
    <property type="entry name" value="Glyco_hydro38C2"/>
    <property type="match status" value="1"/>
</dbReference>
<feature type="domain" description="Glycoside hydrolase family 38 central" evidence="5">
    <location>
        <begin position="522"/>
        <end position="595"/>
    </location>
</feature>
<organism evidence="6 7">
    <name type="scientific">Agrilactobacillus yilanensis</name>
    <dbReference type="NCBI Taxonomy" id="2485997"/>
    <lineage>
        <taxon>Bacteria</taxon>
        <taxon>Bacillati</taxon>
        <taxon>Bacillota</taxon>
        <taxon>Bacilli</taxon>
        <taxon>Lactobacillales</taxon>
        <taxon>Lactobacillaceae</taxon>
        <taxon>Agrilactobacillus</taxon>
    </lineage>
</organism>
<dbReference type="Gene3D" id="2.70.98.30">
    <property type="entry name" value="Golgi alpha-mannosidase II, domain 4"/>
    <property type="match status" value="1"/>
</dbReference>
<evidence type="ECO:0000259" key="5">
    <source>
        <dbReference type="SMART" id="SM00872"/>
    </source>
</evidence>
<name>A0ABW4J7Y3_9LACO</name>
<dbReference type="CDD" id="cd10789">
    <property type="entry name" value="GH38N_AMII_ER_cytosolic"/>
    <property type="match status" value="1"/>
</dbReference>
<accession>A0ABW4J7Y3</accession>
<dbReference type="PANTHER" id="PTHR46017:SF1">
    <property type="entry name" value="ALPHA-MANNOSIDASE 2C1"/>
    <property type="match status" value="1"/>
</dbReference>
<dbReference type="SUPFAM" id="SSF74650">
    <property type="entry name" value="Galactose mutarotase-like"/>
    <property type="match status" value="1"/>
</dbReference>
<evidence type="ECO:0000256" key="2">
    <source>
        <dbReference type="ARBA" id="ARBA00022723"/>
    </source>
</evidence>
<dbReference type="Pfam" id="PF09261">
    <property type="entry name" value="Alpha-mann_mid"/>
    <property type="match status" value="1"/>
</dbReference>
<dbReference type="Pfam" id="PF07748">
    <property type="entry name" value="Glyco_hydro_38C"/>
    <property type="match status" value="1"/>
</dbReference>
<dbReference type="InterPro" id="IPR028995">
    <property type="entry name" value="Glyco_hydro_57/38_cen_sf"/>
</dbReference>
<dbReference type="Proteomes" id="UP001597267">
    <property type="component" value="Unassembled WGS sequence"/>
</dbReference>
<protein>
    <submittedName>
        <fullName evidence="6">Alpha-mannosidase</fullName>
    </submittedName>
</protein>
<dbReference type="InterPro" id="IPR011013">
    <property type="entry name" value="Gal_mutarotase_sf_dom"/>
</dbReference>
<keyword evidence="2" id="KW-0479">Metal-binding</keyword>
<dbReference type="SUPFAM" id="SSF88713">
    <property type="entry name" value="Glycoside hydrolase/deacetylase"/>
    <property type="match status" value="1"/>
</dbReference>
<dbReference type="Gene3D" id="3.20.110.10">
    <property type="entry name" value="Glycoside hydrolase 38, N terminal domain"/>
    <property type="match status" value="1"/>
</dbReference>
<dbReference type="PANTHER" id="PTHR46017">
    <property type="entry name" value="ALPHA-MANNOSIDASE 2C1"/>
    <property type="match status" value="1"/>
</dbReference>
<evidence type="ECO:0000256" key="3">
    <source>
        <dbReference type="ARBA" id="ARBA00022801"/>
    </source>
</evidence>
<dbReference type="Gene3D" id="2.60.40.2220">
    <property type="match status" value="1"/>
</dbReference>
<evidence type="ECO:0000256" key="4">
    <source>
        <dbReference type="ARBA" id="ARBA00023295"/>
    </source>
</evidence>
<dbReference type="RefSeq" id="WP_225423624.1">
    <property type="nucleotide sequence ID" value="NZ_JBHTOP010000006.1"/>
</dbReference>